<organism evidence="2 3">
    <name type="scientific">Parastrongyloides trichosuri</name>
    <name type="common">Possum-specific nematode worm</name>
    <dbReference type="NCBI Taxonomy" id="131310"/>
    <lineage>
        <taxon>Eukaryota</taxon>
        <taxon>Metazoa</taxon>
        <taxon>Ecdysozoa</taxon>
        <taxon>Nematoda</taxon>
        <taxon>Chromadorea</taxon>
        <taxon>Rhabditida</taxon>
        <taxon>Tylenchina</taxon>
        <taxon>Panagrolaimomorpha</taxon>
        <taxon>Strongyloidoidea</taxon>
        <taxon>Strongyloididae</taxon>
        <taxon>Parastrongyloides</taxon>
    </lineage>
</organism>
<keyword evidence="1" id="KW-0732">Signal</keyword>
<keyword evidence="2" id="KW-1185">Reference proteome</keyword>
<feature type="chain" id="PRO_5005891280" evidence="1">
    <location>
        <begin position="18"/>
        <end position="154"/>
    </location>
</feature>
<evidence type="ECO:0000256" key="1">
    <source>
        <dbReference type="SAM" id="SignalP"/>
    </source>
</evidence>
<dbReference type="Proteomes" id="UP000038045">
    <property type="component" value="Unplaced"/>
</dbReference>
<reference evidence="3" key="1">
    <citation type="submission" date="2017-02" db="UniProtKB">
        <authorList>
            <consortium name="WormBaseParasite"/>
        </authorList>
    </citation>
    <scope>IDENTIFICATION</scope>
</reference>
<dbReference type="WBParaSite" id="PTRK_0000357200.1">
    <property type="protein sequence ID" value="PTRK_0000357200.1"/>
    <property type="gene ID" value="PTRK_0000357200"/>
</dbReference>
<evidence type="ECO:0000313" key="3">
    <source>
        <dbReference type="WBParaSite" id="PTRK_0000357200.1"/>
    </source>
</evidence>
<accession>A0A0N4Z8H5</accession>
<protein>
    <submittedName>
        <fullName evidence="3">Uncharacterized protein</fullName>
    </submittedName>
</protein>
<feature type="signal peptide" evidence="1">
    <location>
        <begin position="1"/>
        <end position="17"/>
    </location>
</feature>
<dbReference type="AlphaFoldDB" id="A0A0N4Z8H5"/>
<evidence type="ECO:0000313" key="2">
    <source>
        <dbReference type="Proteomes" id="UP000038045"/>
    </source>
</evidence>
<name>A0A0N4Z8H5_PARTI</name>
<proteinExistence type="predicted"/>
<sequence length="154" mass="17837">MIRTILPFLSIIFSINGNDESYYKNCRYDTQNYAVRFVTNFVCDGNPFNHNLMLALDRCCRNDDRGCKHVDTTLTHITGKADVARSYTTQCQSFNSNIIVSYFINRSYATFKIPIPPQAIGCDKENPSTYYFPQMDLCNVRYNNDGSPYFLSRR</sequence>